<dbReference type="PRINTS" id="PR00046">
    <property type="entry name" value="SIGMA70FCT"/>
</dbReference>
<evidence type="ECO:0000313" key="10">
    <source>
        <dbReference type="EMBL" id="STY28998.1"/>
    </source>
</evidence>
<dbReference type="InterPro" id="IPR013324">
    <property type="entry name" value="RNA_pol_sigma_r3/r4-like"/>
</dbReference>
<evidence type="ECO:0000259" key="9">
    <source>
        <dbReference type="Pfam" id="PF04545"/>
    </source>
</evidence>
<dbReference type="PANTHER" id="PTHR30385">
    <property type="entry name" value="SIGMA FACTOR F FLAGELLAR"/>
    <property type="match status" value="1"/>
</dbReference>
<dbReference type="CDD" id="cd06171">
    <property type="entry name" value="Sigma70_r4"/>
    <property type="match status" value="1"/>
</dbReference>
<dbReference type="SUPFAM" id="SSF88659">
    <property type="entry name" value="Sigma3 and sigma4 domains of RNA polymerase sigma factors"/>
    <property type="match status" value="2"/>
</dbReference>
<comment type="similarity">
    <text evidence="6">Belongs to the sigma-70 factor family. FliA subfamily.</text>
</comment>
<accession>A0A378LT18</accession>
<dbReference type="Gene3D" id="1.20.140.160">
    <property type="match status" value="1"/>
</dbReference>
<feature type="domain" description="RNA polymerase sigma-70 region 3" evidence="7">
    <location>
        <begin position="100"/>
        <end position="165"/>
    </location>
</feature>
<dbReference type="NCBIfam" id="TIGR02937">
    <property type="entry name" value="sigma70-ECF"/>
    <property type="match status" value="1"/>
</dbReference>
<comment type="function">
    <text evidence="6">Sigma factors are initiation factors that promote the attachment of RNA polymerase to specific initiation sites and are then released. This sigma factor controls the expression of flagella-related genes.</text>
</comment>
<dbReference type="GO" id="GO:0003899">
    <property type="term" value="F:DNA-directed RNA polymerase activity"/>
    <property type="evidence" value="ECO:0007669"/>
    <property type="project" value="InterPro"/>
</dbReference>
<keyword evidence="4 6" id="KW-0238">DNA-binding</keyword>
<keyword evidence="2 6" id="KW-0805">Transcription regulation</keyword>
<dbReference type="InterPro" id="IPR014284">
    <property type="entry name" value="RNA_pol_sigma-70_dom"/>
</dbReference>
<dbReference type="NCBIfam" id="TIGR02479">
    <property type="entry name" value="FliA_WhiG"/>
    <property type="match status" value="1"/>
</dbReference>
<keyword evidence="3 6" id="KW-0731">Sigma factor</keyword>
<gene>
    <name evidence="6 10" type="primary">fliA</name>
    <name evidence="10" type="ORF">NCTC11532_01175</name>
</gene>
<dbReference type="RefSeq" id="WP_031567338.1">
    <property type="nucleotide sequence ID" value="NZ_CAAAIS010000008.1"/>
</dbReference>
<dbReference type="EMBL" id="UGPB01000001">
    <property type="protein sequence ID" value="STY28998.1"/>
    <property type="molecule type" value="Genomic_DNA"/>
</dbReference>
<organism evidence="10 11">
    <name type="scientific">Legionella wadsworthii</name>
    <dbReference type="NCBI Taxonomy" id="28088"/>
    <lineage>
        <taxon>Bacteria</taxon>
        <taxon>Pseudomonadati</taxon>
        <taxon>Pseudomonadota</taxon>
        <taxon>Gammaproteobacteria</taxon>
        <taxon>Legionellales</taxon>
        <taxon>Legionellaceae</taxon>
        <taxon>Legionella</taxon>
    </lineage>
</organism>
<evidence type="ECO:0000259" key="7">
    <source>
        <dbReference type="Pfam" id="PF04539"/>
    </source>
</evidence>
<dbReference type="AlphaFoldDB" id="A0A378LT18"/>
<comment type="subcellular location">
    <subcellularLocation>
        <location evidence="6">Cytoplasm</location>
    </subcellularLocation>
</comment>
<keyword evidence="11" id="KW-1185">Reference proteome</keyword>
<evidence type="ECO:0000256" key="3">
    <source>
        <dbReference type="ARBA" id="ARBA00023082"/>
    </source>
</evidence>
<keyword evidence="5 6" id="KW-0804">Transcription</keyword>
<dbReference type="InterPro" id="IPR013325">
    <property type="entry name" value="RNA_pol_sigma_r2"/>
</dbReference>
<name>A0A378LT18_9GAMM</name>
<feature type="region of interest" description="Sigma-70 factor domain-4" evidence="6">
    <location>
        <begin position="186"/>
        <end position="234"/>
    </location>
</feature>
<dbReference type="GO" id="GO:0006352">
    <property type="term" value="P:DNA-templated transcription initiation"/>
    <property type="evidence" value="ECO:0007669"/>
    <property type="project" value="UniProtKB-UniRule"/>
</dbReference>
<dbReference type="InterPro" id="IPR000943">
    <property type="entry name" value="RNA_pol_sigma70"/>
</dbReference>
<sequence>MDALAAYSKVNQQIQETLVKTHAILVKRIAHHLLGRLPQSVQLDDLIQAGMLGLLEATKHYDSSKGASFETYAGIRIRGYMLDEVRRNDWVPRSVHRNSRMISEAVKNVEHRLGREAKDAEIAAELGIPLAEYHEMLQDSVSSHLYGFDDLGVTDDALQGGEESYTSTEPHVNVFHSDLMRRLSEVIRGLPPKERMVLSLYYEQDLNLKEIGEVIEVSESRVSQILSQAIHRIQSRLPE</sequence>
<dbReference type="Pfam" id="PF04545">
    <property type="entry name" value="Sigma70_r4"/>
    <property type="match status" value="1"/>
</dbReference>
<evidence type="ECO:0000313" key="11">
    <source>
        <dbReference type="Proteomes" id="UP000255297"/>
    </source>
</evidence>
<evidence type="ECO:0000256" key="5">
    <source>
        <dbReference type="ARBA" id="ARBA00023163"/>
    </source>
</evidence>
<dbReference type="FunFam" id="1.10.1740.10:FF:000002">
    <property type="entry name" value="RNA polymerase sigma factor FliA"/>
    <property type="match status" value="1"/>
</dbReference>
<dbReference type="Pfam" id="PF04542">
    <property type="entry name" value="Sigma70_r2"/>
    <property type="match status" value="1"/>
</dbReference>
<feature type="domain" description="RNA polymerase sigma-70 region 2" evidence="8">
    <location>
        <begin position="18"/>
        <end position="90"/>
    </location>
</feature>
<feature type="short sequence motif" description="Interaction with polymerase core subunit RpoC" evidence="6">
    <location>
        <begin position="45"/>
        <end position="48"/>
    </location>
</feature>
<dbReference type="NCBIfam" id="NF005413">
    <property type="entry name" value="PRK06986.1"/>
    <property type="match status" value="1"/>
</dbReference>
<dbReference type="InterPro" id="IPR007624">
    <property type="entry name" value="RNA_pol_sigma70_r3"/>
</dbReference>
<proteinExistence type="inferred from homology"/>
<dbReference type="InterPro" id="IPR028617">
    <property type="entry name" value="Sigma70_FliA"/>
</dbReference>
<dbReference type="GO" id="GO:0005737">
    <property type="term" value="C:cytoplasm"/>
    <property type="evidence" value="ECO:0007669"/>
    <property type="project" value="UniProtKB-SubCell"/>
</dbReference>
<dbReference type="SUPFAM" id="SSF88946">
    <property type="entry name" value="Sigma2 domain of RNA polymerase sigma factors"/>
    <property type="match status" value="1"/>
</dbReference>
<keyword evidence="1 6" id="KW-0963">Cytoplasm</keyword>
<protein>
    <recommendedName>
        <fullName evidence="6">RNA polymerase sigma factor FliA</fullName>
    </recommendedName>
    <alternativeName>
        <fullName evidence="6">RNA polymerase sigma factor for flagellar operon</fullName>
    </alternativeName>
    <alternativeName>
        <fullName evidence="6">Sigma F</fullName>
    </alternativeName>
    <alternativeName>
        <fullName evidence="6">Sigma-28</fullName>
    </alternativeName>
</protein>
<comment type="caution">
    <text evidence="6">Lacks conserved residue(s) required for the propagation of feature annotation.</text>
</comment>
<evidence type="ECO:0000259" key="8">
    <source>
        <dbReference type="Pfam" id="PF04542"/>
    </source>
</evidence>
<evidence type="ECO:0000256" key="6">
    <source>
        <dbReference type="HAMAP-Rule" id="MF_00962"/>
    </source>
</evidence>
<reference evidence="10 11" key="1">
    <citation type="submission" date="2018-06" db="EMBL/GenBank/DDBJ databases">
        <authorList>
            <consortium name="Pathogen Informatics"/>
            <person name="Doyle S."/>
        </authorList>
    </citation>
    <scope>NUCLEOTIDE SEQUENCE [LARGE SCALE GENOMIC DNA]</scope>
    <source>
        <strain evidence="10 11">NCTC11532</strain>
    </source>
</reference>
<dbReference type="InterPro" id="IPR012845">
    <property type="entry name" value="RNA_pol_sigma_FliA_WhiG"/>
</dbReference>
<dbReference type="Pfam" id="PF04539">
    <property type="entry name" value="Sigma70_r3"/>
    <property type="match status" value="1"/>
</dbReference>
<dbReference type="PANTHER" id="PTHR30385:SF7">
    <property type="entry name" value="RNA POLYMERASE SIGMA FACTOR FLIA"/>
    <property type="match status" value="1"/>
</dbReference>
<evidence type="ECO:0000256" key="2">
    <source>
        <dbReference type="ARBA" id="ARBA00023015"/>
    </source>
</evidence>
<dbReference type="InterPro" id="IPR007630">
    <property type="entry name" value="RNA_pol_sigma70_r4"/>
</dbReference>
<dbReference type="Gene3D" id="1.10.1740.10">
    <property type="match status" value="1"/>
</dbReference>
<dbReference type="GO" id="GO:0016987">
    <property type="term" value="F:sigma factor activity"/>
    <property type="evidence" value="ECO:0007669"/>
    <property type="project" value="UniProtKB-UniRule"/>
</dbReference>
<dbReference type="InterPro" id="IPR007627">
    <property type="entry name" value="RNA_pol_sigma70_r2"/>
</dbReference>
<evidence type="ECO:0000256" key="1">
    <source>
        <dbReference type="ARBA" id="ARBA00022490"/>
    </source>
</evidence>
<dbReference type="OrthoDB" id="9799825at2"/>
<feature type="domain" description="RNA polymerase sigma-70 region 4" evidence="9">
    <location>
        <begin position="187"/>
        <end position="234"/>
    </location>
</feature>
<feature type="DNA-binding region" description="H-T-H motif" evidence="6">
    <location>
        <begin position="208"/>
        <end position="227"/>
    </location>
</feature>
<evidence type="ECO:0000256" key="4">
    <source>
        <dbReference type="ARBA" id="ARBA00023125"/>
    </source>
</evidence>
<dbReference type="GO" id="GO:0003677">
    <property type="term" value="F:DNA binding"/>
    <property type="evidence" value="ECO:0007669"/>
    <property type="project" value="UniProtKB-UniRule"/>
</dbReference>
<dbReference type="Proteomes" id="UP000255297">
    <property type="component" value="Unassembled WGS sequence"/>
</dbReference>
<dbReference type="STRING" id="1122170.GCA_000701265_01844"/>
<feature type="region of interest" description="Sigma-70 factor domain-2" evidence="6">
    <location>
        <begin position="18"/>
        <end position="90"/>
    </location>
</feature>
<dbReference type="HAMAP" id="MF_00962">
    <property type="entry name" value="Sigma70_FliA"/>
    <property type="match status" value="1"/>
</dbReference>